<feature type="transmembrane region" description="Helical" evidence="1">
    <location>
        <begin position="27"/>
        <end position="48"/>
    </location>
</feature>
<name>A0AAP0N0Q0_9ROSI</name>
<evidence type="ECO:0000313" key="3">
    <source>
        <dbReference type="Proteomes" id="UP001428341"/>
    </source>
</evidence>
<keyword evidence="1" id="KW-1133">Transmembrane helix</keyword>
<accession>A0AAP0N0Q0</accession>
<evidence type="ECO:0000256" key="1">
    <source>
        <dbReference type="SAM" id="Phobius"/>
    </source>
</evidence>
<dbReference type="AlphaFoldDB" id="A0AAP0N0Q0"/>
<gene>
    <name evidence="2" type="ORF">WN944_023689</name>
</gene>
<proteinExistence type="predicted"/>
<sequence length="89" mass="10438">MLLYSVCILHLFLIICMNTYINRFMTLLLLLLFSPFMNYFITGFWLFAIEFQNLANTTTLGMVMGRGRDQNPHTYSRYSAYVPVPIKIV</sequence>
<organism evidence="2 3">
    <name type="scientific">Citrus x changshan-huyou</name>
    <dbReference type="NCBI Taxonomy" id="2935761"/>
    <lineage>
        <taxon>Eukaryota</taxon>
        <taxon>Viridiplantae</taxon>
        <taxon>Streptophyta</taxon>
        <taxon>Embryophyta</taxon>
        <taxon>Tracheophyta</taxon>
        <taxon>Spermatophyta</taxon>
        <taxon>Magnoliopsida</taxon>
        <taxon>eudicotyledons</taxon>
        <taxon>Gunneridae</taxon>
        <taxon>Pentapetalae</taxon>
        <taxon>rosids</taxon>
        <taxon>malvids</taxon>
        <taxon>Sapindales</taxon>
        <taxon>Rutaceae</taxon>
        <taxon>Aurantioideae</taxon>
        <taxon>Citrus</taxon>
    </lineage>
</organism>
<reference evidence="2 3" key="1">
    <citation type="submission" date="2024-05" db="EMBL/GenBank/DDBJ databases">
        <title>Haplotype-resolved chromosome-level genome assembly of Huyou (Citrus changshanensis).</title>
        <authorList>
            <person name="Miao C."/>
            <person name="Chen W."/>
            <person name="Wu Y."/>
            <person name="Wang L."/>
            <person name="Zhao S."/>
            <person name="Grierson D."/>
            <person name="Xu C."/>
            <person name="Chen K."/>
        </authorList>
    </citation>
    <scope>NUCLEOTIDE SEQUENCE [LARGE SCALE GENOMIC DNA]</scope>
    <source>
        <strain evidence="2">01-14</strain>
        <tissue evidence="2">Leaf</tissue>
    </source>
</reference>
<keyword evidence="3" id="KW-1185">Reference proteome</keyword>
<comment type="caution">
    <text evidence="2">The sequence shown here is derived from an EMBL/GenBank/DDBJ whole genome shotgun (WGS) entry which is preliminary data.</text>
</comment>
<dbReference type="Proteomes" id="UP001428341">
    <property type="component" value="Unassembled WGS sequence"/>
</dbReference>
<keyword evidence="1" id="KW-0472">Membrane</keyword>
<evidence type="ECO:0000313" key="2">
    <source>
        <dbReference type="EMBL" id="KAK9230717.1"/>
    </source>
</evidence>
<protein>
    <submittedName>
        <fullName evidence="2">Uncharacterized protein</fullName>
    </submittedName>
</protein>
<dbReference type="EMBL" id="JBCGBO010000001">
    <property type="protein sequence ID" value="KAK9230717.1"/>
    <property type="molecule type" value="Genomic_DNA"/>
</dbReference>
<keyword evidence="1" id="KW-0812">Transmembrane</keyword>